<keyword evidence="2 9" id="KW-0813">Transport</keyword>
<keyword evidence="5 9" id="KW-0812">Transmembrane</keyword>
<comment type="subunit">
    <text evidence="9">The complex comprises the extracytoplasmic solute receptor protein and the two transmembrane proteins.</text>
</comment>
<protein>
    <recommendedName>
        <fullName evidence="9">TRAP transporter small permease protein</fullName>
    </recommendedName>
</protein>
<reference evidence="12" key="1">
    <citation type="journal article" date="2019" name="Int. J. Syst. Evol. Microbiol.">
        <title>The Global Catalogue of Microorganisms (GCM) 10K type strain sequencing project: providing services to taxonomists for standard genome sequencing and annotation.</title>
        <authorList>
            <consortium name="The Broad Institute Genomics Platform"/>
            <consortium name="The Broad Institute Genome Sequencing Center for Infectious Disease"/>
            <person name="Wu L."/>
            <person name="Ma J."/>
        </authorList>
    </citation>
    <scope>NUCLEOTIDE SEQUENCE [LARGE SCALE GENOMIC DNA]</scope>
    <source>
        <strain evidence="12">CGMCC 1.10188</strain>
    </source>
</reference>
<feature type="transmembrane region" description="Helical" evidence="9">
    <location>
        <begin position="12"/>
        <end position="31"/>
    </location>
</feature>
<evidence type="ECO:0000256" key="2">
    <source>
        <dbReference type="ARBA" id="ARBA00022448"/>
    </source>
</evidence>
<comment type="caution">
    <text evidence="11">The sequence shown here is derived from an EMBL/GenBank/DDBJ whole genome shotgun (WGS) entry which is preliminary data.</text>
</comment>
<evidence type="ECO:0000256" key="1">
    <source>
        <dbReference type="ARBA" id="ARBA00004429"/>
    </source>
</evidence>
<evidence type="ECO:0000313" key="11">
    <source>
        <dbReference type="EMBL" id="GGB41577.1"/>
    </source>
</evidence>
<dbReference type="InterPro" id="IPR007387">
    <property type="entry name" value="TRAP_DctQ"/>
</dbReference>
<keyword evidence="12" id="KW-1185">Reference proteome</keyword>
<keyword evidence="7 9" id="KW-0472">Membrane</keyword>
<feature type="domain" description="Tripartite ATP-independent periplasmic transporters DctQ component" evidence="10">
    <location>
        <begin position="26"/>
        <end position="163"/>
    </location>
</feature>
<organism evidence="11 12">
    <name type="scientific">Tistrella bauzanensis</name>
    <dbReference type="NCBI Taxonomy" id="657419"/>
    <lineage>
        <taxon>Bacteria</taxon>
        <taxon>Pseudomonadati</taxon>
        <taxon>Pseudomonadota</taxon>
        <taxon>Alphaproteobacteria</taxon>
        <taxon>Geminicoccales</taxon>
        <taxon>Geminicoccaceae</taxon>
        <taxon>Tistrella</taxon>
    </lineage>
</organism>
<dbReference type="Proteomes" id="UP000603352">
    <property type="component" value="Unassembled WGS sequence"/>
</dbReference>
<dbReference type="PANTHER" id="PTHR35011">
    <property type="entry name" value="2,3-DIKETO-L-GULONATE TRAP TRANSPORTER SMALL PERMEASE PROTEIN YIAM"/>
    <property type="match status" value="1"/>
</dbReference>
<comment type="function">
    <text evidence="9">Part of the tripartite ATP-independent periplasmic (TRAP) transport system.</text>
</comment>
<evidence type="ECO:0000256" key="9">
    <source>
        <dbReference type="RuleBase" id="RU369079"/>
    </source>
</evidence>
<dbReference type="InterPro" id="IPR055348">
    <property type="entry name" value="DctQ"/>
</dbReference>
<evidence type="ECO:0000313" key="12">
    <source>
        <dbReference type="Proteomes" id="UP000603352"/>
    </source>
</evidence>
<accession>A0ABQ1IJZ9</accession>
<sequence>METLDRLIGRLEAVFEYVAVALLAVMMLLIAMDAGGRYLFASPVFGTHEFVETYLMVGVVFLGIAQLQAKRGHVAVEFVSRHFPAGIRRLLEALFLALTLFAVSLIAWMAVEQIWTNIIRDRVIATPFPFTQVPMPVYPSWVLLAAGVILLWLRMALQLLRCLLDPEPPRASSDVVH</sequence>
<proteinExistence type="inferred from homology"/>
<comment type="similarity">
    <text evidence="8 9">Belongs to the TRAP transporter small permease family.</text>
</comment>
<keyword evidence="3" id="KW-1003">Cell membrane</keyword>
<dbReference type="Pfam" id="PF04290">
    <property type="entry name" value="DctQ"/>
    <property type="match status" value="1"/>
</dbReference>
<evidence type="ECO:0000256" key="6">
    <source>
        <dbReference type="ARBA" id="ARBA00022989"/>
    </source>
</evidence>
<evidence type="ECO:0000259" key="10">
    <source>
        <dbReference type="Pfam" id="PF04290"/>
    </source>
</evidence>
<keyword evidence="4 9" id="KW-0997">Cell inner membrane</keyword>
<evidence type="ECO:0000256" key="4">
    <source>
        <dbReference type="ARBA" id="ARBA00022519"/>
    </source>
</evidence>
<keyword evidence="6 9" id="KW-1133">Transmembrane helix</keyword>
<dbReference type="RefSeq" id="WP_188578070.1">
    <property type="nucleotide sequence ID" value="NZ_BMDZ01000025.1"/>
</dbReference>
<evidence type="ECO:0000256" key="3">
    <source>
        <dbReference type="ARBA" id="ARBA00022475"/>
    </source>
</evidence>
<comment type="subcellular location">
    <subcellularLocation>
        <location evidence="1 9">Cell inner membrane</location>
        <topology evidence="1 9">Multi-pass membrane protein</topology>
    </subcellularLocation>
</comment>
<feature type="transmembrane region" description="Helical" evidence="9">
    <location>
        <begin position="90"/>
        <end position="111"/>
    </location>
</feature>
<feature type="transmembrane region" description="Helical" evidence="9">
    <location>
        <begin position="51"/>
        <end position="69"/>
    </location>
</feature>
<gene>
    <name evidence="11" type="ORF">GCM10011505_23770</name>
</gene>
<feature type="transmembrane region" description="Helical" evidence="9">
    <location>
        <begin position="138"/>
        <end position="157"/>
    </location>
</feature>
<dbReference type="EMBL" id="BMDZ01000025">
    <property type="protein sequence ID" value="GGB41577.1"/>
    <property type="molecule type" value="Genomic_DNA"/>
</dbReference>
<name>A0ABQ1IJZ9_9PROT</name>
<evidence type="ECO:0000256" key="5">
    <source>
        <dbReference type="ARBA" id="ARBA00022692"/>
    </source>
</evidence>
<evidence type="ECO:0000256" key="7">
    <source>
        <dbReference type="ARBA" id="ARBA00023136"/>
    </source>
</evidence>
<dbReference type="PANTHER" id="PTHR35011:SF10">
    <property type="entry name" value="TRAP TRANSPORTER SMALL PERMEASE PROTEIN"/>
    <property type="match status" value="1"/>
</dbReference>
<evidence type="ECO:0000256" key="8">
    <source>
        <dbReference type="ARBA" id="ARBA00038436"/>
    </source>
</evidence>